<accession>A0AA45WPR2</accession>
<comment type="caution">
    <text evidence="2">The sequence shown here is derived from an EMBL/GenBank/DDBJ whole genome shotgun (WGS) entry which is preliminary data.</text>
</comment>
<dbReference type="RefSeq" id="WP_284724353.1">
    <property type="nucleotide sequence ID" value="NZ_FXTU01000004.1"/>
</dbReference>
<dbReference type="Pfam" id="PF24693">
    <property type="entry name" value="DUF7660"/>
    <property type="match status" value="1"/>
</dbReference>
<protein>
    <recommendedName>
        <fullName evidence="1">DUF7660 domain-containing protein</fullName>
    </recommendedName>
</protein>
<evidence type="ECO:0000313" key="2">
    <source>
        <dbReference type="EMBL" id="SMP22676.1"/>
    </source>
</evidence>
<gene>
    <name evidence="2" type="ORF">SAMN06265361_10491</name>
</gene>
<keyword evidence="3" id="KW-1185">Reference proteome</keyword>
<dbReference type="Proteomes" id="UP001157946">
    <property type="component" value="Unassembled WGS sequence"/>
</dbReference>
<dbReference type="InterPro" id="IPR056077">
    <property type="entry name" value="DUF7660"/>
</dbReference>
<organism evidence="2 3">
    <name type="scientific">Laceyella tengchongensis</name>
    <dbReference type="NCBI Taxonomy" id="574699"/>
    <lineage>
        <taxon>Bacteria</taxon>
        <taxon>Bacillati</taxon>
        <taxon>Bacillota</taxon>
        <taxon>Bacilli</taxon>
        <taxon>Bacillales</taxon>
        <taxon>Thermoactinomycetaceae</taxon>
        <taxon>Laceyella</taxon>
    </lineage>
</organism>
<proteinExistence type="predicted"/>
<sequence>MDIQDMLEKIDSREDFIEFISYLIKDLKQNSSEWENTNLEDYLNGIASWVEDMDGIITEENFTKSIDWGFVATILYIGSRYE</sequence>
<dbReference type="EMBL" id="FXTU01000004">
    <property type="protein sequence ID" value="SMP22676.1"/>
    <property type="molecule type" value="Genomic_DNA"/>
</dbReference>
<evidence type="ECO:0000313" key="3">
    <source>
        <dbReference type="Proteomes" id="UP001157946"/>
    </source>
</evidence>
<evidence type="ECO:0000259" key="1">
    <source>
        <dbReference type="Pfam" id="PF24693"/>
    </source>
</evidence>
<reference evidence="2" key="1">
    <citation type="submission" date="2017-05" db="EMBL/GenBank/DDBJ databases">
        <authorList>
            <person name="Varghese N."/>
            <person name="Submissions S."/>
        </authorList>
    </citation>
    <scope>NUCLEOTIDE SEQUENCE</scope>
    <source>
        <strain evidence="2">DSM 45262</strain>
    </source>
</reference>
<feature type="domain" description="DUF7660" evidence="1">
    <location>
        <begin position="12"/>
        <end position="82"/>
    </location>
</feature>
<name>A0AA45WPR2_9BACL</name>
<dbReference type="AlphaFoldDB" id="A0AA45WPR2"/>